<dbReference type="PIRSF" id="PIRSF015034">
    <property type="entry name" value="YacH"/>
    <property type="match status" value="1"/>
</dbReference>
<evidence type="ECO:0000313" key="3">
    <source>
        <dbReference type="Proteomes" id="UP000075531"/>
    </source>
</evidence>
<dbReference type="PATRIC" id="fig|1121338.3.peg.803"/>
<dbReference type="Proteomes" id="UP000075531">
    <property type="component" value="Unassembled WGS sequence"/>
</dbReference>
<dbReference type="AlphaFoldDB" id="A0A151B5X5"/>
<dbReference type="SUPFAM" id="SSF46600">
    <property type="entry name" value="C-terminal UvrC-binding domain of UvrB"/>
    <property type="match status" value="1"/>
</dbReference>
<accession>A0A151B5X5</accession>
<proteinExistence type="predicted"/>
<dbReference type="Pfam" id="PF02151">
    <property type="entry name" value="UVR"/>
    <property type="match status" value="1"/>
</dbReference>
<dbReference type="InterPro" id="IPR001943">
    <property type="entry name" value="UVR_dom"/>
</dbReference>
<dbReference type="GO" id="GO:0050897">
    <property type="term" value="F:cobalt ion binding"/>
    <property type="evidence" value="ECO:0007669"/>
    <property type="project" value="TreeGrafter"/>
</dbReference>
<comment type="caution">
    <text evidence="2">The sequence shown here is derived from an EMBL/GenBank/DDBJ whole genome shotgun (WGS) entry which is preliminary data.</text>
</comment>
<dbReference type="Gene3D" id="4.10.860.10">
    <property type="entry name" value="UVR domain"/>
    <property type="match status" value="1"/>
</dbReference>
<organism evidence="2 3">
    <name type="scientific">Clostridium tepidiprofundi DSM 19306</name>
    <dbReference type="NCBI Taxonomy" id="1121338"/>
    <lineage>
        <taxon>Bacteria</taxon>
        <taxon>Bacillati</taxon>
        <taxon>Bacillota</taxon>
        <taxon>Clostridia</taxon>
        <taxon>Eubacteriales</taxon>
        <taxon>Clostridiaceae</taxon>
        <taxon>Clostridium</taxon>
    </lineage>
</organism>
<dbReference type="GO" id="GO:0005507">
    <property type="term" value="F:copper ion binding"/>
    <property type="evidence" value="ECO:0007669"/>
    <property type="project" value="TreeGrafter"/>
</dbReference>
<dbReference type="GO" id="GO:1990170">
    <property type="term" value="P:stress response to cadmium ion"/>
    <property type="evidence" value="ECO:0007669"/>
    <property type="project" value="TreeGrafter"/>
</dbReference>
<dbReference type="GO" id="GO:1990169">
    <property type="term" value="P:stress response to copper ion"/>
    <property type="evidence" value="ECO:0007669"/>
    <property type="project" value="TreeGrafter"/>
</dbReference>
<dbReference type="PANTHER" id="PTHR38430">
    <property type="entry name" value="PROTEIN-ARGININE KINASE ACTIVATOR PROTEIN"/>
    <property type="match status" value="1"/>
</dbReference>
<keyword evidence="3" id="KW-1185">Reference proteome</keyword>
<dbReference type="OrthoDB" id="9788704at2"/>
<dbReference type="PANTHER" id="PTHR38430:SF1">
    <property type="entry name" value="PROTEIN-ARGININE KINASE ACTIVATOR PROTEIN"/>
    <property type="match status" value="1"/>
</dbReference>
<feature type="domain" description="UVR" evidence="1">
    <location>
        <begin position="137"/>
        <end position="172"/>
    </location>
</feature>
<dbReference type="EMBL" id="LTBA01000005">
    <property type="protein sequence ID" value="KYH35160.1"/>
    <property type="molecule type" value="Genomic_DNA"/>
</dbReference>
<dbReference type="GO" id="GO:0008270">
    <property type="term" value="F:zinc ion binding"/>
    <property type="evidence" value="ECO:0007669"/>
    <property type="project" value="TreeGrafter"/>
</dbReference>
<reference evidence="2 3" key="1">
    <citation type="submission" date="2016-02" db="EMBL/GenBank/DDBJ databases">
        <title>Genome sequence of Clostridium tepidiprofundi DSM 19306.</title>
        <authorList>
            <person name="Poehlein A."/>
            <person name="Daniel R."/>
        </authorList>
    </citation>
    <scope>NUCLEOTIDE SEQUENCE [LARGE SCALE GENOMIC DNA]</scope>
    <source>
        <strain evidence="2 3">DSM 19306</strain>
    </source>
</reference>
<dbReference type="PROSITE" id="PS50151">
    <property type="entry name" value="UVR"/>
    <property type="match status" value="1"/>
</dbReference>
<dbReference type="GO" id="GO:0046870">
    <property type="term" value="F:cadmium ion binding"/>
    <property type="evidence" value="ECO:0007669"/>
    <property type="project" value="TreeGrafter"/>
</dbReference>
<protein>
    <submittedName>
        <fullName evidence="2">UvrB/uvrC motif protein</fullName>
    </submittedName>
</protein>
<gene>
    <name evidence="2" type="ORF">CLTEP_07840</name>
</gene>
<dbReference type="InterPro" id="IPR036876">
    <property type="entry name" value="UVR_dom_sf"/>
</dbReference>
<dbReference type="InterPro" id="IPR025542">
    <property type="entry name" value="YacH"/>
</dbReference>
<dbReference type="RefSeq" id="WP_066822911.1">
    <property type="nucleotide sequence ID" value="NZ_LTBA01000005.1"/>
</dbReference>
<sequence>MICDRCHKNEANVHITKIVNGVKQELNLCEKCAKEIEGINMIGDIEFDTPFSLQNIINGIMDYVNYNKSSKDVNNYELVCRNCNTSYREFKKNGLLGCSECYKNFNEALIPVIKRVQGSIEHTGKVPKNSAKDIYNKRKIIKLKQELQKAIALEEYEKAAEIRDEIKELKSE</sequence>
<name>A0A151B5X5_9CLOT</name>
<evidence type="ECO:0000259" key="1">
    <source>
        <dbReference type="PROSITE" id="PS50151"/>
    </source>
</evidence>
<evidence type="ECO:0000313" key="2">
    <source>
        <dbReference type="EMBL" id="KYH35160.1"/>
    </source>
</evidence>
<dbReference type="STRING" id="1121338.CLTEP_07840"/>